<sequence>MLLPKCCRTDHQEEEEADDLSSEKRNHSADERRSPMRENSPSSSSHEDGIKRAEKNDQVQQSDAQRQEYWRRLLALNYWVKIDGCFRKPEKGGGYRGYGGYGAIVCDNNGKEIVAAAGVSERPVSHLYHKLQGVKLGLKLAKEYGCSVVEVSINSMYAVNIASMPYDPTMVPPYVRPIMEEIKQMSYEFKFLHINYLFKDQNRAADYLASLGETIKFEPHEFPEELRKIVDDAANEG</sequence>
<dbReference type="EMBL" id="MVGT01003409">
    <property type="protein sequence ID" value="OVA04061.1"/>
    <property type="molecule type" value="Genomic_DNA"/>
</dbReference>
<evidence type="ECO:0000313" key="3">
    <source>
        <dbReference type="EMBL" id="OVA04061.1"/>
    </source>
</evidence>
<feature type="domain" description="RNase H type-1" evidence="2">
    <location>
        <begin position="96"/>
        <end position="210"/>
    </location>
</feature>
<dbReference type="PANTHER" id="PTHR47723:SF19">
    <property type="entry name" value="POLYNUCLEOTIDYL TRANSFERASE, RIBONUCLEASE H-LIKE SUPERFAMILY PROTEIN"/>
    <property type="match status" value="1"/>
</dbReference>
<dbReference type="InterPro" id="IPR036397">
    <property type="entry name" value="RNaseH_sf"/>
</dbReference>
<comment type="caution">
    <text evidence="3">The sequence shown here is derived from an EMBL/GenBank/DDBJ whole genome shotgun (WGS) entry which is preliminary data.</text>
</comment>
<name>A0A200Q0R4_MACCD</name>
<evidence type="ECO:0000256" key="1">
    <source>
        <dbReference type="SAM" id="MobiDB-lite"/>
    </source>
</evidence>
<gene>
    <name evidence="3" type="ORF">BVC80_1679g2</name>
</gene>
<dbReference type="PANTHER" id="PTHR47723">
    <property type="entry name" value="OS05G0353850 PROTEIN"/>
    <property type="match status" value="1"/>
</dbReference>
<accession>A0A200Q0R4</accession>
<evidence type="ECO:0000259" key="2">
    <source>
        <dbReference type="Pfam" id="PF13456"/>
    </source>
</evidence>
<dbReference type="GO" id="GO:0003676">
    <property type="term" value="F:nucleic acid binding"/>
    <property type="evidence" value="ECO:0007669"/>
    <property type="project" value="InterPro"/>
</dbReference>
<feature type="compositionally biased region" description="Basic and acidic residues" evidence="1">
    <location>
        <begin position="21"/>
        <end position="36"/>
    </location>
</feature>
<dbReference type="Gene3D" id="3.30.420.10">
    <property type="entry name" value="Ribonuclease H-like superfamily/Ribonuclease H"/>
    <property type="match status" value="1"/>
</dbReference>
<dbReference type="SUPFAM" id="SSF53098">
    <property type="entry name" value="Ribonuclease H-like"/>
    <property type="match status" value="1"/>
</dbReference>
<feature type="compositionally biased region" description="Basic and acidic residues" evidence="1">
    <location>
        <begin position="45"/>
        <end position="57"/>
    </location>
</feature>
<dbReference type="OrthoDB" id="1879439at2759"/>
<dbReference type="InterPro" id="IPR012337">
    <property type="entry name" value="RNaseH-like_sf"/>
</dbReference>
<protein>
    <recommendedName>
        <fullName evidence="2">RNase H type-1 domain-containing protein</fullName>
    </recommendedName>
</protein>
<proteinExistence type="predicted"/>
<dbReference type="InParanoid" id="A0A200Q0R4"/>
<reference evidence="3 4" key="1">
    <citation type="journal article" date="2017" name="Mol. Plant">
        <title>The Genome of Medicinal Plant Macleaya cordata Provides New Insights into Benzylisoquinoline Alkaloids Metabolism.</title>
        <authorList>
            <person name="Liu X."/>
            <person name="Liu Y."/>
            <person name="Huang P."/>
            <person name="Ma Y."/>
            <person name="Qing Z."/>
            <person name="Tang Q."/>
            <person name="Cao H."/>
            <person name="Cheng P."/>
            <person name="Zheng Y."/>
            <person name="Yuan Z."/>
            <person name="Zhou Y."/>
            <person name="Liu J."/>
            <person name="Tang Z."/>
            <person name="Zhuo Y."/>
            <person name="Zhang Y."/>
            <person name="Yu L."/>
            <person name="Huang J."/>
            <person name="Yang P."/>
            <person name="Peng Q."/>
            <person name="Zhang J."/>
            <person name="Jiang W."/>
            <person name="Zhang Z."/>
            <person name="Lin K."/>
            <person name="Ro D.K."/>
            <person name="Chen X."/>
            <person name="Xiong X."/>
            <person name="Shang Y."/>
            <person name="Huang S."/>
            <person name="Zeng J."/>
        </authorList>
    </citation>
    <scope>NUCLEOTIDE SEQUENCE [LARGE SCALE GENOMIC DNA]</scope>
    <source>
        <strain evidence="4">cv. BLH2017</strain>
        <tissue evidence="3">Root</tissue>
    </source>
</reference>
<dbReference type="InterPro" id="IPR053151">
    <property type="entry name" value="RNase_H-like"/>
</dbReference>
<dbReference type="AlphaFoldDB" id="A0A200Q0R4"/>
<dbReference type="InterPro" id="IPR002156">
    <property type="entry name" value="RNaseH_domain"/>
</dbReference>
<keyword evidence="4" id="KW-1185">Reference proteome</keyword>
<dbReference type="Proteomes" id="UP000195402">
    <property type="component" value="Unassembled WGS sequence"/>
</dbReference>
<organism evidence="3 4">
    <name type="scientific">Macleaya cordata</name>
    <name type="common">Five-seeded plume-poppy</name>
    <name type="synonym">Bocconia cordata</name>
    <dbReference type="NCBI Taxonomy" id="56857"/>
    <lineage>
        <taxon>Eukaryota</taxon>
        <taxon>Viridiplantae</taxon>
        <taxon>Streptophyta</taxon>
        <taxon>Embryophyta</taxon>
        <taxon>Tracheophyta</taxon>
        <taxon>Spermatophyta</taxon>
        <taxon>Magnoliopsida</taxon>
        <taxon>Ranunculales</taxon>
        <taxon>Papaveraceae</taxon>
        <taxon>Papaveroideae</taxon>
        <taxon>Macleaya</taxon>
    </lineage>
</organism>
<dbReference type="Pfam" id="PF13456">
    <property type="entry name" value="RVT_3"/>
    <property type="match status" value="1"/>
</dbReference>
<dbReference type="GO" id="GO:0004523">
    <property type="term" value="F:RNA-DNA hybrid ribonuclease activity"/>
    <property type="evidence" value="ECO:0007669"/>
    <property type="project" value="InterPro"/>
</dbReference>
<feature type="region of interest" description="Disordered" evidence="1">
    <location>
        <begin position="1"/>
        <end position="63"/>
    </location>
</feature>
<evidence type="ECO:0000313" key="4">
    <source>
        <dbReference type="Proteomes" id="UP000195402"/>
    </source>
</evidence>